<dbReference type="AlphaFoldDB" id="E9SFA4"/>
<dbReference type="Pfam" id="PF09820">
    <property type="entry name" value="AAA-ATPase_like"/>
    <property type="match status" value="1"/>
</dbReference>
<dbReference type="OrthoDB" id="1650748at2"/>
<dbReference type="InterPro" id="IPR012547">
    <property type="entry name" value="PDDEXK_9"/>
</dbReference>
<dbReference type="PANTHER" id="PTHR34825:SF1">
    <property type="entry name" value="AAA-ATPASE-LIKE DOMAIN-CONTAINING PROTEIN"/>
    <property type="match status" value="1"/>
</dbReference>
<reference evidence="2 3" key="1">
    <citation type="submission" date="2011-02" db="EMBL/GenBank/DDBJ databases">
        <authorList>
            <person name="Nelson K.E."/>
            <person name="Sutton G."/>
            <person name="Torralba M."/>
            <person name="Durkin S."/>
            <person name="Harkins D."/>
            <person name="Montgomery R."/>
            <person name="Ziemer C."/>
            <person name="Klaassens E."/>
            <person name="Ocuiv P."/>
            <person name="Morrison M."/>
        </authorList>
    </citation>
    <scope>NUCLEOTIDE SEQUENCE [LARGE SCALE GENOMIC DNA]</scope>
    <source>
        <strain evidence="2 3">8</strain>
    </source>
</reference>
<dbReference type="Proteomes" id="UP000004259">
    <property type="component" value="Unassembled WGS sequence"/>
</dbReference>
<accession>E9SFA4</accession>
<gene>
    <name evidence="2" type="ORF">CUS_4682</name>
</gene>
<dbReference type="RefSeq" id="WP_002851672.1">
    <property type="nucleotide sequence ID" value="NZ_ADKM02000113.1"/>
</dbReference>
<dbReference type="InterPro" id="IPR027417">
    <property type="entry name" value="P-loop_NTPase"/>
</dbReference>
<keyword evidence="3" id="KW-1185">Reference proteome</keyword>
<protein>
    <recommendedName>
        <fullName evidence="1">AAA-ATPase-like domain-containing protein</fullName>
    </recommendedName>
</protein>
<comment type="caution">
    <text evidence="2">The sequence shown here is derived from an EMBL/GenBank/DDBJ whole genome shotgun (WGS) entry which is preliminary data.</text>
</comment>
<evidence type="ECO:0000259" key="1">
    <source>
        <dbReference type="Pfam" id="PF09820"/>
    </source>
</evidence>
<dbReference type="eggNOG" id="COG1672">
    <property type="taxonomic scope" value="Bacteria"/>
</dbReference>
<organism evidence="2 3">
    <name type="scientific">Ruminococcus albus 8</name>
    <dbReference type="NCBI Taxonomy" id="246199"/>
    <lineage>
        <taxon>Bacteria</taxon>
        <taxon>Bacillati</taxon>
        <taxon>Bacillota</taxon>
        <taxon>Clostridia</taxon>
        <taxon>Eubacteriales</taxon>
        <taxon>Oscillospiraceae</taxon>
        <taxon>Ruminococcus</taxon>
    </lineage>
</organism>
<proteinExistence type="predicted"/>
<dbReference type="Pfam" id="PF08011">
    <property type="entry name" value="PDDEXK_9"/>
    <property type="match status" value="1"/>
</dbReference>
<name>E9SFA4_RUMAL</name>
<sequence>MGNYLNPDNIDFQEALNSEIYVDKSNLIALTNSVVRTQQKYVCVSRPRRFGKSMAANMLTAYYSRGCDSRDMFAPLKIFSDDNFEKHLNKYNVIHINMVDFSTNNTISDMIAEIEKTLLFDILDEFSDLRFFDETKLTRTIQDVFTKTKVPFVFIIDEWDCVFRIKKYTQNDQTEYLNFLRNLLKDKSYVALAYMTGILPIKKYGEHSALNMFTEISITDTNRYAEFTGFTDDEVTSLCDKYSASFDDLKQWYDGYCVDGISIYNPRSVVESIRAKKISNYWTSTETYEALKVYIQADFDGLHDKVTRMIAGEKIEVNTAKFQNDMTTFASADDIITLLVHLGYLTYEAFGKNALGRGLVWIPNAEVQQEFINCIEDKGWEPVMKAIRASDELIQDIIDGNAEKVAKGVEICHEDNTSILQYNNENSLSCVISLAFYSARKYYKIIRELPTGKGFADIVLLPYQNIDKPAMIIELKNDKSADTAIKQIKEKRYTGALSGYTDEIILVGISYDDSKGHSCVIEKFKK</sequence>
<dbReference type="InterPro" id="IPR018631">
    <property type="entry name" value="AAA-ATPase-like_dom"/>
</dbReference>
<dbReference type="STRING" id="246199.CUS_4682"/>
<dbReference type="PANTHER" id="PTHR34825">
    <property type="entry name" value="CONSERVED PROTEIN, WITH A WEAK D-GALACTARATE DEHYDRATASE/ALTRONATE HYDROLASE DOMAIN"/>
    <property type="match status" value="1"/>
</dbReference>
<feature type="domain" description="AAA-ATPase-like" evidence="1">
    <location>
        <begin position="18"/>
        <end position="203"/>
    </location>
</feature>
<dbReference type="EMBL" id="ADKM02000113">
    <property type="protein sequence ID" value="EGC02037.1"/>
    <property type="molecule type" value="Genomic_DNA"/>
</dbReference>
<evidence type="ECO:0000313" key="2">
    <source>
        <dbReference type="EMBL" id="EGC02037.1"/>
    </source>
</evidence>
<dbReference type="SUPFAM" id="SSF52540">
    <property type="entry name" value="P-loop containing nucleoside triphosphate hydrolases"/>
    <property type="match status" value="1"/>
</dbReference>
<evidence type="ECO:0000313" key="3">
    <source>
        <dbReference type="Proteomes" id="UP000004259"/>
    </source>
</evidence>